<dbReference type="OrthoDB" id="2561385at2759"/>
<protein>
    <submittedName>
        <fullName evidence="2">Uncharacterized protein</fullName>
    </submittedName>
</protein>
<proteinExistence type="predicted"/>
<evidence type="ECO:0000313" key="2">
    <source>
        <dbReference type="EMBL" id="RSH94388.1"/>
    </source>
</evidence>
<feature type="region of interest" description="Disordered" evidence="1">
    <location>
        <begin position="1"/>
        <end position="66"/>
    </location>
</feature>
<name>A0A427YTB3_9TREE</name>
<organism evidence="2 3">
    <name type="scientific">Saitozyma podzolica</name>
    <dbReference type="NCBI Taxonomy" id="1890683"/>
    <lineage>
        <taxon>Eukaryota</taxon>
        <taxon>Fungi</taxon>
        <taxon>Dikarya</taxon>
        <taxon>Basidiomycota</taxon>
        <taxon>Agaricomycotina</taxon>
        <taxon>Tremellomycetes</taxon>
        <taxon>Tremellales</taxon>
        <taxon>Trimorphomycetaceae</taxon>
        <taxon>Saitozyma</taxon>
    </lineage>
</organism>
<comment type="caution">
    <text evidence="2">The sequence shown here is derived from an EMBL/GenBank/DDBJ whole genome shotgun (WGS) entry which is preliminary data.</text>
</comment>
<feature type="region of interest" description="Disordered" evidence="1">
    <location>
        <begin position="100"/>
        <end position="150"/>
    </location>
</feature>
<evidence type="ECO:0000256" key="1">
    <source>
        <dbReference type="SAM" id="MobiDB-lite"/>
    </source>
</evidence>
<evidence type="ECO:0000313" key="3">
    <source>
        <dbReference type="Proteomes" id="UP000279259"/>
    </source>
</evidence>
<accession>A0A427YTB3</accession>
<feature type="region of interest" description="Disordered" evidence="1">
    <location>
        <begin position="339"/>
        <end position="371"/>
    </location>
</feature>
<dbReference type="Proteomes" id="UP000279259">
    <property type="component" value="Unassembled WGS sequence"/>
</dbReference>
<sequence length="576" mass="63309">MRDMEVSPSTSGELDAQQSRRPSIQTRRSWTRDADLVAPPAEPLHFDRKEWEQTPPLPLPPVSGHQQNAFNLPFGNVIAPSNGDHASSLAIAESPLLGLSGHPRSSSAPAGARSPKDALPSTETHPAANRLACRDRPPSSRHITVKANPTSNVPAHADIVSVTHLAQAFNQVMTRPGPLDLSAYFAPDLAALLQEKLETNIASGKETRNAKEKPMCETEWSFALPKAEVLSRAILPFLEESYSGIVQIADQDAMGFSSFVFSEFGDVVFPPITVDIAIGWNDLGLLHGVVPHRSRHGSHGIEREALADRNLNDWLRARAQEIKPGGVIAFHCPIRMVASPPHQPAQSPSATTAASASFPPQPSSSSSIQGSPEMPLLALYDQQPPATPIPFLRANVPAEHPHRRTSRPGMWRAMYHAFLPAVQRLVSLGEIRPHVAPFLLDVPYWPRSLAGLAASIAKQLDWEVLRPDESGVTHLPPDEWEWLEAGVRVHHLTHPAWTDFEEGRIDRATYARRVAMFCRGVYEPHLKAVLREKGKMDVSQAETTLQELFKTLIEKCELGALDDLEMDTGVIVLKRL</sequence>
<dbReference type="EMBL" id="RSCD01000002">
    <property type="protein sequence ID" value="RSH94388.1"/>
    <property type="molecule type" value="Genomic_DNA"/>
</dbReference>
<keyword evidence="3" id="KW-1185">Reference proteome</keyword>
<feature type="compositionally biased region" description="Low complexity" evidence="1">
    <location>
        <begin position="100"/>
        <end position="113"/>
    </location>
</feature>
<reference evidence="2 3" key="1">
    <citation type="submission" date="2018-11" db="EMBL/GenBank/DDBJ databases">
        <title>Genome sequence of Saitozyma podzolica DSM 27192.</title>
        <authorList>
            <person name="Aliyu H."/>
            <person name="Gorte O."/>
            <person name="Ochsenreither K."/>
        </authorList>
    </citation>
    <scope>NUCLEOTIDE SEQUENCE [LARGE SCALE GENOMIC DNA]</scope>
    <source>
        <strain evidence="2 3">DSM 27192</strain>
    </source>
</reference>
<feature type="compositionally biased region" description="Low complexity" evidence="1">
    <location>
        <begin position="339"/>
        <end position="367"/>
    </location>
</feature>
<feature type="compositionally biased region" description="Polar residues" evidence="1">
    <location>
        <begin position="7"/>
        <end position="28"/>
    </location>
</feature>
<dbReference type="AlphaFoldDB" id="A0A427YTB3"/>
<dbReference type="STRING" id="1890683.A0A427YTB3"/>
<gene>
    <name evidence="2" type="ORF">EHS25_004191</name>
</gene>